<evidence type="ECO:0000313" key="3">
    <source>
        <dbReference type="Proteomes" id="UP001484239"/>
    </source>
</evidence>
<dbReference type="Gene3D" id="2.60.40.10">
    <property type="entry name" value="Immunoglobulins"/>
    <property type="match status" value="1"/>
</dbReference>
<feature type="chain" id="PRO_5047260648" evidence="1">
    <location>
        <begin position="22"/>
        <end position="838"/>
    </location>
</feature>
<sequence>MLRVRRLVAPLALSILFAACGGDGGATDPDPDPTGTLALSISPSSSSIEAGSSGSAVVTVTRGGGFAGSVSFTVEGLPNGVAAALSSATLAAGVSSAEIDLVVGAAVAAGTYTITVRASGSGVDPATATFTLTVTPAPPADFDVEMSQTTFTIEQGDSASASVLVERIGGFDGDVGLFVTGAPTNVRARVNPNTTADTIAELGIAVGIMVEPGTYPLVLTASENGPRERTVDLTLIVTPKPSAGTLTLSSSSVAVTKTIPSDPIVVRLDRAQGVTGEAEFSIESFPTGFSGAFTPNPTSGDSTVLVLELSTLAPTGTNSLVVRVTVGETTSTTALQVTSSTFVPPDFGLSIAPDVASVAAGTGTSVQVNIARTNFTDSVALSVVGLPAGMTATLTPPATDGAAVALDIATTVAVAPGVYPLTVEGTADGITGTRSATLSLTVNAPTGGGNIQWQFCDPARYPLWFGVRTGTSGAWTRVASEASADGIAFTFALDQAGQVAMVLDGASGVDITVFNTTPQEVLGLAARECADNRPTKTISGRIVNGINGLRGASIVAGGAGTIIPAGGSDFTLTGVKEGTTDIIAYLGVPENGEFRQFDRIIMRRDIDPADGAVMADFDFAMDDDQEWLFPQSANFTFRNLGGDMFTVTRSYLTANGNVGPIAFYQPRSDSVVGLYGVPEGFRRPGDLHQLVATTVNATAPRTVTGYNTNFNSSPVEFGPLLDAPTVTVANSSPVRIRAEGTWSASYGSAVGVSFLQATADSRSLSMTASRDFFGASGTWELESPDFAGAPGFDSNWLLRPGVATTHAVTATGIGQGVSITPADGTQIITGSRVGTITP</sequence>
<comment type="caution">
    <text evidence="2">The sequence shown here is derived from an EMBL/GenBank/DDBJ whole genome shotgun (WGS) entry which is preliminary data.</text>
</comment>
<keyword evidence="1" id="KW-0732">Signal</keyword>
<keyword evidence="3" id="KW-1185">Reference proteome</keyword>
<protein>
    <submittedName>
        <fullName evidence="2">Uncharacterized protein</fullName>
    </submittedName>
</protein>
<dbReference type="Proteomes" id="UP001484239">
    <property type="component" value="Unassembled WGS sequence"/>
</dbReference>
<organism evidence="2 3">
    <name type="scientific">Gaopeijia maritima</name>
    <dbReference type="NCBI Taxonomy" id="3119007"/>
    <lineage>
        <taxon>Bacteria</taxon>
        <taxon>Pseudomonadati</taxon>
        <taxon>Gemmatimonadota</taxon>
        <taxon>Longimicrobiia</taxon>
        <taxon>Gaopeijiales</taxon>
        <taxon>Gaopeijiaceae</taxon>
        <taxon>Gaopeijia</taxon>
    </lineage>
</organism>
<evidence type="ECO:0000256" key="1">
    <source>
        <dbReference type="SAM" id="SignalP"/>
    </source>
</evidence>
<dbReference type="RefSeq" id="WP_405283914.1">
    <property type="nucleotide sequence ID" value="NZ_CP144380.1"/>
</dbReference>
<dbReference type="EMBL" id="JBBHLI010000011">
    <property type="protein sequence ID" value="MEK9502449.1"/>
    <property type="molecule type" value="Genomic_DNA"/>
</dbReference>
<proteinExistence type="predicted"/>
<reference evidence="2 3" key="1">
    <citation type="submission" date="2024-02" db="EMBL/GenBank/DDBJ databases">
        <title>A novel Gemmatimonadota bacterium.</title>
        <authorList>
            <person name="Du Z.-J."/>
            <person name="Ye Y.-Q."/>
        </authorList>
    </citation>
    <scope>NUCLEOTIDE SEQUENCE [LARGE SCALE GENOMIC DNA]</scope>
    <source>
        <strain evidence="2 3">DH-20</strain>
    </source>
</reference>
<name>A0ABU9ECL3_9BACT</name>
<evidence type="ECO:0000313" key="2">
    <source>
        <dbReference type="EMBL" id="MEK9502449.1"/>
    </source>
</evidence>
<gene>
    <name evidence="2" type="ORF">WI372_15755</name>
</gene>
<accession>A0ABU9ECL3</accession>
<dbReference type="InterPro" id="IPR013783">
    <property type="entry name" value="Ig-like_fold"/>
</dbReference>
<dbReference type="PROSITE" id="PS51257">
    <property type="entry name" value="PROKAR_LIPOPROTEIN"/>
    <property type="match status" value="1"/>
</dbReference>
<feature type="signal peptide" evidence="1">
    <location>
        <begin position="1"/>
        <end position="21"/>
    </location>
</feature>